<gene>
    <name evidence="1" type="ORF">SAMN02745885_01621</name>
</gene>
<keyword evidence="2" id="KW-1185">Reference proteome</keyword>
<dbReference type="AlphaFoldDB" id="A0A1T4QEA3"/>
<dbReference type="EMBL" id="FUXM01000018">
    <property type="protein sequence ID" value="SKA01831.1"/>
    <property type="molecule type" value="Genomic_DNA"/>
</dbReference>
<name>A0A1T4QEA3_9FIRM</name>
<dbReference type="Proteomes" id="UP000189933">
    <property type="component" value="Unassembled WGS sequence"/>
</dbReference>
<organism evidence="1 2">
    <name type="scientific">Carboxydocella sporoproducens DSM 16521</name>
    <dbReference type="NCBI Taxonomy" id="1121270"/>
    <lineage>
        <taxon>Bacteria</taxon>
        <taxon>Bacillati</taxon>
        <taxon>Bacillota</taxon>
        <taxon>Clostridia</taxon>
        <taxon>Eubacteriales</taxon>
        <taxon>Clostridiales Family XVI. Incertae Sedis</taxon>
        <taxon>Carboxydocella</taxon>
    </lineage>
</organism>
<accession>A0A1T4QEA3</accession>
<proteinExistence type="predicted"/>
<reference evidence="2" key="1">
    <citation type="submission" date="2017-02" db="EMBL/GenBank/DDBJ databases">
        <authorList>
            <person name="Varghese N."/>
            <person name="Submissions S."/>
        </authorList>
    </citation>
    <scope>NUCLEOTIDE SEQUENCE [LARGE SCALE GENOMIC DNA]</scope>
    <source>
        <strain evidence="2">DSM 16521</strain>
    </source>
</reference>
<evidence type="ECO:0000313" key="2">
    <source>
        <dbReference type="Proteomes" id="UP000189933"/>
    </source>
</evidence>
<sequence length="39" mass="4413">MACILSKKEKPADEQPANLNTQLNYITELEDYAMKGVLE</sequence>
<evidence type="ECO:0000313" key="1">
    <source>
        <dbReference type="EMBL" id="SKA01831.1"/>
    </source>
</evidence>
<protein>
    <submittedName>
        <fullName evidence="1">Uncharacterized protein</fullName>
    </submittedName>
</protein>